<feature type="binding site" evidence="7">
    <location>
        <position position="175"/>
    </location>
    <ligand>
        <name>substrate</name>
    </ligand>
</feature>
<evidence type="ECO:0000313" key="10">
    <source>
        <dbReference type="EMBL" id="MDQ0203047.1"/>
    </source>
</evidence>
<dbReference type="Proteomes" id="UP001239167">
    <property type="component" value="Unassembled WGS sequence"/>
</dbReference>
<feature type="binding site" evidence="7">
    <location>
        <position position="171"/>
    </location>
    <ligand>
        <name>substrate</name>
    </ligand>
</feature>
<feature type="active site" description="Proton acceptor" evidence="7">
    <location>
        <position position="233"/>
    </location>
</feature>
<comment type="caution">
    <text evidence="10">The sequence shown here is derived from an EMBL/GenBank/DDBJ whole genome shotgun (WGS) entry which is preliminary data.</text>
</comment>
<dbReference type="HAMAP" id="MF_00966">
    <property type="entry name" value="G6PD"/>
    <property type="match status" value="1"/>
</dbReference>
<keyword evidence="6 7" id="KW-0119">Carbohydrate metabolism</keyword>
<proteinExistence type="inferred from homology"/>
<dbReference type="InterPro" id="IPR019796">
    <property type="entry name" value="G6P_DH_AS"/>
</dbReference>
<keyword evidence="11" id="KW-1185">Reference proteome</keyword>
<comment type="function">
    <text evidence="7">Catalyzes the oxidation of glucose 6-phosphate to 6-phosphogluconolactone.</text>
</comment>
<keyword evidence="5 7" id="KW-0560">Oxidoreductase</keyword>
<keyword evidence="4 7" id="KW-0521">NADP</keyword>
<dbReference type="InterPro" id="IPR022674">
    <property type="entry name" value="G6P_DH_NAD-bd"/>
</dbReference>
<evidence type="ECO:0000256" key="3">
    <source>
        <dbReference type="ARBA" id="ARBA00022526"/>
    </source>
</evidence>
<evidence type="ECO:0000256" key="2">
    <source>
        <dbReference type="ARBA" id="ARBA00009975"/>
    </source>
</evidence>
<evidence type="ECO:0000259" key="9">
    <source>
        <dbReference type="Pfam" id="PF02781"/>
    </source>
</evidence>
<dbReference type="PRINTS" id="PR00079">
    <property type="entry name" value="G6PDHDRGNASE"/>
</dbReference>
<sequence length="462" mass="53785">MSTPTFTIFGGTGDLTFRKLLPALYNMHTAKDSADDRQIIIIGRRDYSTEEYCGKARDWVKKFSRLPYTDEDFEKFSAQISYYKMDFIDSNAYSSLNLYYKERDLNDHIFYFAVAPRFFSIIASGLTNVKNACHGKVILEKPFGEDLDSAKVLNIQLEKFFSAKNIFRIDHYLGKEMIRNIQTLRFSNPIFSNLWNSRYIESIQISASEDMGIEGRGGYYDASGALKDMVQNHLFQILSIVAMEWPEKFSADAMHDAQIRVLRALRPVADIRETLVLGQYEGYHQEQLVKPHSSTETYAALRLFVDNERWWGTPFYIRTGKKLDRREIKIAIIFRPSFLEKAAQNILIIKIQPSEGVYLQFNIKKPGDTDEIIQAKMDFCQNDYVNKLNTPEAYERLIKACINDNTSWFSQWDQIELSWNFIDKLHELYIWEKLPIFKYAAGTTGPEQANELLRGFGHEWID</sequence>
<feature type="binding site" evidence="7">
    <location>
        <position position="228"/>
    </location>
    <ligand>
        <name>substrate</name>
    </ligand>
</feature>
<dbReference type="InterPro" id="IPR001282">
    <property type="entry name" value="G6P_DH"/>
</dbReference>
<dbReference type="RefSeq" id="WP_307223032.1">
    <property type="nucleotide sequence ID" value="NZ_CP116940.1"/>
</dbReference>
<feature type="domain" description="Glucose-6-phosphate dehydrogenase NAD-binding" evidence="8">
    <location>
        <begin position="8"/>
        <end position="180"/>
    </location>
</feature>
<feature type="binding site" evidence="7">
    <location>
        <position position="44"/>
    </location>
    <ligand>
        <name>NADP(+)</name>
        <dbReference type="ChEBI" id="CHEBI:58349"/>
    </ligand>
</feature>
<evidence type="ECO:0000256" key="6">
    <source>
        <dbReference type="ARBA" id="ARBA00023277"/>
    </source>
</evidence>
<dbReference type="Pfam" id="PF00479">
    <property type="entry name" value="G6PD_N"/>
    <property type="match status" value="1"/>
</dbReference>
<dbReference type="SUPFAM" id="SSF55347">
    <property type="entry name" value="Glyceraldehyde-3-phosphate dehydrogenase-like, C-terminal domain"/>
    <property type="match status" value="1"/>
</dbReference>
<gene>
    <name evidence="7" type="primary">zwf</name>
    <name evidence="10" type="ORF">J2S01_000754</name>
</gene>
<dbReference type="EC" id="1.1.1.49" evidence="7"/>
<dbReference type="Gene3D" id="3.40.50.720">
    <property type="entry name" value="NAD(P)-binding Rossmann-like Domain"/>
    <property type="match status" value="1"/>
</dbReference>
<dbReference type="PANTHER" id="PTHR23429:SF0">
    <property type="entry name" value="GLUCOSE-6-PHOSPHATE 1-DEHYDROGENASE"/>
    <property type="match status" value="1"/>
</dbReference>
<feature type="binding site" evidence="7">
    <location>
        <position position="141"/>
    </location>
    <ligand>
        <name>NADP(+)</name>
        <dbReference type="ChEBI" id="CHEBI:58349"/>
    </ligand>
</feature>
<comment type="catalytic activity">
    <reaction evidence="7">
        <text>D-glucose 6-phosphate + NADP(+) = 6-phospho-D-glucono-1,5-lactone + NADPH + H(+)</text>
        <dbReference type="Rhea" id="RHEA:15841"/>
        <dbReference type="ChEBI" id="CHEBI:15378"/>
        <dbReference type="ChEBI" id="CHEBI:57783"/>
        <dbReference type="ChEBI" id="CHEBI:57955"/>
        <dbReference type="ChEBI" id="CHEBI:58349"/>
        <dbReference type="ChEBI" id="CHEBI:61548"/>
        <dbReference type="EC" id="1.1.1.49"/>
    </reaction>
</comment>
<evidence type="ECO:0000256" key="4">
    <source>
        <dbReference type="ARBA" id="ARBA00022857"/>
    </source>
</evidence>
<evidence type="ECO:0000256" key="1">
    <source>
        <dbReference type="ARBA" id="ARBA00004937"/>
    </source>
</evidence>
<protein>
    <recommendedName>
        <fullName evidence="7">Glucose-6-phosphate 1-dehydrogenase</fullName>
        <shortName evidence="7">G6PD</shortName>
        <ecNumber evidence="7">1.1.1.49</ecNumber>
    </recommendedName>
</protein>
<dbReference type="InterPro" id="IPR036291">
    <property type="entry name" value="NAD(P)-bd_dom_sf"/>
</dbReference>
<dbReference type="SUPFAM" id="SSF51735">
    <property type="entry name" value="NAD(P)-binding Rossmann-fold domains"/>
    <property type="match status" value="1"/>
</dbReference>
<comment type="pathway">
    <text evidence="1 7">Carbohydrate degradation; pentose phosphate pathway; D-ribulose 5-phosphate from D-glucose 6-phosphate (oxidative stage): step 1/3.</text>
</comment>
<feature type="binding site" evidence="7">
    <location>
        <position position="209"/>
    </location>
    <ligand>
        <name>substrate</name>
    </ligand>
</feature>
<evidence type="ECO:0000256" key="7">
    <source>
        <dbReference type="HAMAP-Rule" id="MF_00966"/>
    </source>
</evidence>
<organism evidence="10 11">
    <name type="scientific">Pectinatus haikarae</name>
    <dbReference type="NCBI Taxonomy" id="349096"/>
    <lineage>
        <taxon>Bacteria</taxon>
        <taxon>Bacillati</taxon>
        <taxon>Bacillota</taxon>
        <taxon>Negativicutes</taxon>
        <taxon>Selenomonadales</taxon>
        <taxon>Selenomonadaceae</taxon>
        <taxon>Pectinatus</taxon>
    </lineage>
</organism>
<dbReference type="EMBL" id="JAUSUE010000004">
    <property type="protein sequence ID" value="MDQ0203047.1"/>
    <property type="molecule type" value="Genomic_DNA"/>
</dbReference>
<dbReference type="Gene3D" id="3.30.360.10">
    <property type="entry name" value="Dihydrodipicolinate Reductase, domain 2"/>
    <property type="match status" value="1"/>
</dbReference>
<comment type="similarity">
    <text evidence="2 7">Belongs to the glucose-6-phosphate dehydrogenase family.</text>
</comment>
<name>A0ABT9Y5E8_9FIRM</name>
<accession>A0ABT9Y5E8</accession>
<dbReference type="NCBIfam" id="TIGR00871">
    <property type="entry name" value="zwf"/>
    <property type="match status" value="1"/>
</dbReference>
<evidence type="ECO:0000313" key="11">
    <source>
        <dbReference type="Proteomes" id="UP001239167"/>
    </source>
</evidence>
<feature type="binding site" evidence="7">
    <location>
        <position position="321"/>
    </location>
    <ligand>
        <name>substrate</name>
    </ligand>
</feature>
<comment type="caution">
    <text evidence="7">Lacks conserved residue(s) required for the propagation of feature annotation.</text>
</comment>
<dbReference type="InterPro" id="IPR022675">
    <property type="entry name" value="G6P_DH_C"/>
</dbReference>
<feature type="domain" description="Glucose-6-phosphate dehydrogenase C-terminal" evidence="9">
    <location>
        <begin position="183"/>
        <end position="460"/>
    </location>
</feature>
<evidence type="ECO:0000256" key="5">
    <source>
        <dbReference type="ARBA" id="ARBA00023002"/>
    </source>
</evidence>
<dbReference type="GO" id="GO:0004345">
    <property type="term" value="F:glucose-6-phosphate dehydrogenase activity"/>
    <property type="evidence" value="ECO:0007669"/>
    <property type="project" value="UniProtKB-EC"/>
</dbReference>
<evidence type="ECO:0000259" key="8">
    <source>
        <dbReference type="Pfam" id="PF00479"/>
    </source>
</evidence>
<dbReference type="PANTHER" id="PTHR23429">
    <property type="entry name" value="GLUCOSE-6-PHOSPHATE 1-DEHYDROGENASE G6PD"/>
    <property type="match status" value="1"/>
</dbReference>
<dbReference type="PIRSF" id="PIRSF000110">
    <property type="entry name" value="G6PD"/>
    <property type="match status" value="1"/>
</dbReference>
<feature type="binding site" evidence="7">
    <location>
        <begin position="86"/>
        <end position="87"/>
    </location>
    <ligand>
        <name>NADP(+)</name>
        <dbReference type="ChEBI" id="CHEBI:58349"/>
    </ligand>
</feature>
<keyword evidence="3 7" id="KW-0313">Glucose metabolism</keyword>
<dbReference type="Pfam" id="PF02781">
    <property type="entry name" value="G6PD_C"/>
    <property type="match status" value="1"/>
</dbReference>
<reference evidence="10 11" key="1">
    <citation type="submission" date="2023-07" db="EMBL/GenBank/DDBJ databases">
        <title>Genomic Encyclopedia of Type Strains, Phase IV (KMG-IV): sequencing the most valuable type-strain genomes for metagenomic binning, comparative biology and taxonomic classification.</title>
        <authorList>
            <person name="Goeker M."/>
        </authorList>
    </citation>
    <scope>NUCLEOTIDE SEQUENCE [LARGE SCALE GENOMIC DNA]</scope>
    <source>
        <strain evidence="10 11">DSM 16980</strain>
    </source>
</reference>
<dbReference type="PROSITE" id="PS00069">
    <property type="entry name" value="G6P_DEHYDROGENASE"/>
    <property type="match status" value="1"/>
</dbReference>